<dbReference type="AlphaFoldDB" id="A0A0E9V732"/>
<organism evidence="1">
    <name type="scientific">Anguilla anguilla</name>
    <name type="common">European freshwater eel</name>
    <name type="synonym">Muraena anguilla</name>
    <dbReference type="NCBI Taxonomy" id="7936"/>
    <lineage>
        <taxon>Eukaryota</taxon>
        <taxon>Metazoa</taxon>
        <taxon>Chordata</taxon>
        <taxon>Craniata</taxon>
        <taxon>Vertebrata</taxon>
        <taxon>Euteleostomi</taxon>
        <taxon>Actinopterygii</taxon>
        <taxon>Neopterygii</taxon>
        <taxon>Teleostei</taxon>
        <taxon>Anguilliformes</taxon>
        <taxon>Anguillidae</taxon>
        <taxon>Anguilla</taxon>
    </lineage>
</organism>
<evidence type="ECO:0000313" key="1">
    <source>
        <dbReference type="EMBL" id="JAH73245.1"/>
    </source>
</evidence>
<protein>
    <submittedName>
        <fullName evidence="1">Uncharacterized protein</fullName>
    </submittedName>
</protein>
<reference evidence="1" key="2">
    <citation type="journal article" date="2015" name="Fish Shellfish Immunol.">
        <title>Early steps in the European eel (Anguilla anguilla)-Vibrio vulnificus interaction in the gills: Role of the RtxA13 toxin.</title>
        <authorList>
            <person name="Callol A."/>
            <person name="Pajuelo D."/>
            <person name="Ebbesson L."/>
            <person name="Teles M."/>
            <person name="MacKenzie S."/>
            <person name="Amaro C."/>
        </authorList>
    </citation>
    <scope>NUCLEOTIDE SEQUENCE</scope>
</reference>
<proteinExistence type="predicted"/>
<dbReference type="EMBL" id="GBXM01035332">
    <property type="protein sequence ID" value="JAH73245.1"/>
    <property type="molecule type" value="Transcribed_RNA"/>
</dbReference>
<sequence length="57" mass="6434">MINSTPIFLTVYVPHTLWELGFTVKINCCTYNLIVGTDSTVQKHVHSERLSTAIVIK</sequence>
<name>A0A0E9V732_ANGAN</name>
<accession>A0A0E9V732</accession>
<reference evidence="1" key="1">
    <citation type="submission" date="2014-11" db="EMBL/GenBank/DDBJ databases">
        <authorList>
            <person name="Amaro Gonzalez C."/>
        </authorList>
    </citation>
    <scope>NUCLEOTIDE SEQUENCE</scope>
</reference>